<dbReference type="InterPro" id="IPR053024">
    <property type="entry name" value="Fungal_surface_NADase"/>
</dbReference>
<protein>
    <recommendedName>
        <fullName evidence="2">TNT domain-containing protein</fullName>
    </recommendedName>
</protein>
<proteinExistence type="predicted"/>
<evidence type="ECO:0000313" key="4">
    <source>
        <dbReference type="Proteomes" id="UP000613580"/>
    </source>
</evidence>
<feature type="compositionally biased region" description="Acidic residues" evidence="1">
    <location>
        <begin position="134"/>
        <end position="145"/>
    </location>
</feature>
<dbReference type="AlphaFoldDB" id="A0A8H6SV79"/>
<evidence type="ECO:0000259" key="2">
    <source>
        <dbReference type="Pfam" id="PF14021"/>
    </source>
</evidence>
<sequence length="145" mass="15740">MSAATIVWGRPCSRSATETPSTPDRIDVIVEALLGPPLGYHRFGEADLCPKEWLAQFANASTGYYIYPEDDGFQLQESKTNAAISGTQRLAPGMLLDRFGRDSGSYLAPFGTPFRAEGVAASELEPALRAEPPGCEDEEEVRVSR</sequence>
<accession>A0A8H6SV79</accession>
<comment type="caution">
    <text evidence="3">The sequence shown here is derived from an EMBL/GenBank/DDBJ whole genome shotgun (WGS) entry which is preliminary data.</text>
</comment>
<dbReference type="InterPro" id="IPR025331">
    <property type="entry name" value="TNT"/>
</dbReference>
<name>A0A8H6SV79_MYCCL</name>
<dbReference type="Pfam" id="PF14021">
    <property type="entry name" value="TNT"/>
    <property type="match status" value="1"/>
</dbReference>
<evidence type="ECO:0000256" key="1">
    <source>
        <dbReference type="SAM" id="MobiDB-lite"/>
    </source>
</evidence>
<dbReference type="PANTHER" id="PTHR42059:SF1">
    <property type="entry name" value="TNT DOMAIN-CONTAINING PROTEIN"/>
    <property type="match status" value="1"/>
</dbReference>
<dbReference type="PANTHER" id="PTHR42059">
    <property type="entry name" value="TNT DOMAIN-CONTAINING PROTEIN"/>
    <property type="match status" value="1"/>
</dbReference>
<dbReference type="EMBL" id="JACAZE010000010">
    <property type="protein sequence ID" value="KAF7305291.1"/>
    <property type="molecule type" value="Genomic_DNA"/>
</dbReference>
<dbReference type="Proteomes" id="UP000613580">
    <property type="component" value="Unassembled WGS sequence"/>
</dbReference>
<feature type="domain" description="TNT" evidence="2">
    <location>
        <begin position="90"/>
        <end position="124"/>
    </location>
</feature>
<feature type="region of interest" description="Disordered" evidence="1">
    <location>
        <begin position="125"/>
        <end position="145"/>
    </location>
</feature>
<evidence type="ECO:0000313" key="3">
    <source>
        <dbReference type="EMBL" id="KAF7305291.1"/>
    </source>
</evidence>
<reference evidence="3" key="1">
    <citation type="submission" date="2020-05" db="EMBL/GenBank/DDBJ databases">
        <title>Mycena genomes resolve the evolution of fungal bioluminescence.</title>
        <authorList>
            <person name="Tsai I.J."/>
        </authorList>
    </citation>
    <scope>NUCLEOTIDE SEQUENCE</scope>
    <source>
        <strain evidence="3">110903Hualien_Pintung</strain>
    </source>
</reference>
<keyword evidence="4" id="KW-1185">Reference proteome</keyword>
<gene>
    <name evidence="3" type="ORF">HMN09_00780300</name>
</gene>
<dbReference type="OrthoDB" id="2923349at2759"/>
<dbReference type="GO" id="GO:0050135">
    <property type="term" value="F:NADP+ nucleosidase activity"/>
    <property type="evidence" value="ECO:0007669"/>
    <property type="project" value="InterPro"/>
</dbReference>
<organism evidence="3 4">
    <name type="scientific">Mycena chlorophos</name>
    <name type="common">Agaric fungus</name>
    <name type="synonym">Agaricus chlorophos</name>
    <dbReference type="NCBI Taxonomy" id="658473"/>
    <lineage>
        <taxon>Eukaryota</taxon>
        <taxon>Fungi</taxon>
        <taxon>Dikarya</taxon>
        <taxon>Basidiomycota</taxon>
        <taxon>Agaricomycotina</taxon>
        <taxon>Agaricomycetes</taxon>
        <taxon>Agaricomycetidae</taxon>
        <taxon>Agaricales</taxon>
        <taxon>Marasmiineae</taxon>
        <taxon>Mycenaceae</taxon>
        <taxon>Mycena</taxon>
    </lineage>
</organism>